<keyword evidence="1 6" id="KW-0732">Signal</keyword>
<dbReference type="InterPro" id="IPR001695">
    <property type="entry name" value="Lysyl_oxidase"/>
</dbReference>
<evidence type="ECO:0000256" key="5">
    <source>
        <dbReference type="SAM" id="MobiDB-lite"/>
    </source>
</evidence>
<dbReference type="Pfam" id="PF00530">
    <property type="entry name" value="SRCR"/>
    <property type="match status" value="2"/>
</dbReference>
<feature type="domain" description="SRCR" evidence="7">
    <location>
        <begin position="38"/>
        <end position="138"/>
    </location>
</feature>
<dbReference type="PRINTS" id="PR00258">
    <property type="entry name" value="SPERACTRCPTR"/>
</dbReference>
<proteinExistence type="predicted"/>
<organism evidence="8">
    <name type="scientific">Cacopsylla melanoneura</name>
    <dbReference type="NCBI Taxonomy" id="428564"/>
    <lineage>
        <taxon>Eukaryota</taxon>
        <taxon>Metazoa</taxon>
        <taxon>Ecdysozoa</taxon>
        <taxon>Arthropoda</taxon>
        <taxon>Hexapoda</taxon>
        <taxon>Insecta</taxon>
        <taxon>Pterygota</taxon>
        <taxon>Neoptera</taxon>
        <taxon>Paraneoptera</taxon>
        <taxon>Hemiptera</taxon>
        <taxon>Sternorrhyncha</taxon>
        <taxon>Psylloidea</taxon>
        <taxon>Psyllidae</taxon>
        <taxon>Psyllinae</taxon>
        <taxon>Cacopsylla</taxon>
    </lineage>
</organism>
<protein>
    <submittedName>
        <fullName evidence="8">Lysyl oxidase homolog 2</fullName>
    </submittedName>
</protein>
<evidence type="ECO:0000256" key="3">
    <source>
        <dbReference type="ARBA" id="ARBA00023180"/>
    </source>
</evidence>
<feature type="domain" description="SRCR" evidence="7">
    <location>
        <begin position="222"/>
        <end position="324"/>
    </location>
</feature>
<dbReference type="InterPro" id="IPR001190">
    <property type="entry name" value="SRCR"/>
</dbReference>
<dbReference type="PANTHER" id="PTHR45817:SF4">
    <property type="entry name" value="LYSYL OXIDASE-LIKE-RELATED"/>
    <property type="match status" value="1"/>
</dbReference>
<sequence length="538" mass="61568">MKSPLFNCHHGCLVLEMVIFSVISFNVMSCHKVKEGTVRLVGGKSHLEGNVQVYHLGRWGLICDDEFGPEDGAVICRQLGRSRLQSVTTGSYFGRSKKKFWMDNVWCSGYETAISNCRFDGWGEHDCEPDEAAGVICEQVKPEAIKQEPIKPGYLRKPGYPMKHGDLRKPGDPRNPGGPRKPAGYLKYLDYRMKPATRLRDRVEDRRPRRVKIMEHFGPFTMRLVGGGRERNEGRVEIKFSHRGQRDFGPICGDGWSLLEASLVCQHLNLGYARAAPTHPSPIGNNLALYHVKCNANTTNWQQCTSLIHSNTCPDGRIAAVVCTRELPDLEIDWLEIERSIRLEDKQLYYLQCAMEENCLATEAYRIKSENIDGSWYFDTRRLLRFTAKTTNIGNVPFRPFIPKHLWKYHQCHLHYHSMEVFATFDILDRAGNRVAQGHKASFCLEDNECNGYARPQYACANFGDQGISPNCSDIYRSTIDCQWIDITELNPGLYTFKVTINPEFKVPEQRYDNNAVSCTLYYVETYVKLYDCKLQSP</sequence>
<feature type="disulfide bond" evidence="4">
    <location>
        <begin position="107"/>
        <end position="117"/>
    </location>
</feature>
<dbReference type="GO" id="GO:0004720">
    <property type="term" value="F:protein-lysine 6-oxidase activity"/>
    <property type="evidence" value="ECO:0007669"/>
    <property type="project" value="TreeGrafter"/>
</dbReference>
<dbReference type="PROSITE" id="PS00420">
    <property type="entry name" value="SRCR_1"/>
    <property type="match status" value="1"/>
</dbReference>
<name>A0A8D8QH63_9HEMI</name>
<evidence type="ECO:0000256" key="4">
    <source>
        <dbReference type="PROSITE-ProRule" id="PRU00196"/>
    </source>
</evidence>
<feature type="disulfide bond" evidence="4">
    <location>
        <begin position="294"/>
        <end position="304"/>
    </location>
</feature>
<keyword evidence="3" id="KW-0325">Glycoprotein</keyword>
<dbReference type="GO" id="GO:0005615">
    <property type="term" value="C:extracellular space"/>
    <property type="evidence" value="ECO:0007669"/>
    <property type="project" value="TreeGrafter"/>
</dbReference>
<feature type="region of interest" description="Disordered" evidence="5">
    <location>
        <begin position="151"/>
        <end position="182"/>
    </location>
</feature>
<feature type="signal peptide" evidence="6">
    <location>
        <begin position="1"/>
        <end position="24"/>
    </location>
</feature>
<evidence type="ECO:0000259" key="7">
    <source>
        <dbReference type="PROSITE" id="PS50287"/>
    </source>
</evidence>
<dbReference type="SUPFAM" id="SSF56487">
    <property type="entry name" value="SRCR-like"/>
    <property type="match status" value="2"/>
</dbReference>
<reference evidence="8" key="1">
    <citation type="submission" date="2021-05" db="EMBL/GenBank/DDBJ databases">
        <authorList>
            <person name="Alioto T."/>
            <person name="Alioto T."/>
            <person name="Gomez Garrido J."/>
        </authorList>
    </citation>
    <scope>NUCLEOTIDE SEQUENCE</scope>
</reference>
<evidence type="ECO:0000313" key="8">
    <source>
        <dbReference type="EMBL" id="CAG6631824.1"/>
    </source>
</evidence>
<dbReference type="SMART" id="SM00202">
    <property type="entry name" value="SR"/>
    <property type="match status" value="2"/>
</dbReference>
<comment type="caution">
    <text evidence="4">Lacks conserved residue(s) required for the propagation of feature annotation.</text>
</comment>
<dbReference type="InterPro" id="IPR050912">
    <property type="entry name" value="LOX-like_protein"/>
</dbReference>
<feature type="disulfide bond" evidence="4">
    <location>
        <begin position="76"/>
        <end position="137"/>
    </location>
</feature>
<dbReference type="FunFam" id="3.10.250.10:FF:000005">
    <property type="entry name" value="Neurotrypsin isoform A"/>
    <property type="match status" value="1"/>
</dbReference>
<dbReference type="Gene3D" id="3.10.250.10">
    <property type="entry name" value="SRCR-like domain"/>
    <property type="match status" value="2"/>
</dbReference>
<dbReference type="PROSITE" id="PS50287">
    <property type="entry name" value="SRCR_2"/>
    <property type="match status" value="2"/>
</dbReference>
<dbReference type="PANTHER" id="PTHR45817">
    <property type="entry name" value="LYSYL OXIDASE-LIKE-RELATED"/>
    <property type="match status" value="1"/>
</dbReference>
<dbReference type="GO" id="GO:0005507">
    <property type="term" value="F:copper ion binding"/>
    <property type="evidence" value="ECO:0007669"/>
    <property type="project" value="InterPro"/>
</dbReference>
<feature type="chain" id="PRO_5034146426" evidence="6">
    <location>
        <begin position="25"/>
        <end position="538"/>
    </location>
</feature>
<dbReference type="InterPro" id="IPR036772">
    <property type="entry name" value="SRCR-like_dom_sf"/>
</dbReference>
<feature type="disulfide bond" evidence="4">
    <location>
        <begin position="63"/>
        <end position="127"/>
    </location>
</feature>
<dbReference type="AlphaFoldDB" id="A0A8D8QH63"/>
<keyword evidence="2 4" id="KW-1015">Disulfide bond</keyword>
<accession>A0A8D8QH63</accession>
<dbReference type="GO" id="GO:0016020">
    <property type="term" value="C:membrane"/>
    <property type="evidence" value="ECO:0007669"/>
    <property type="project" value="InterPro"/>
</dbReference>
<evidence type="ECO:0000256" key="1">
    <source>
        <dbReference type="ARBA" id="ARBA00022729"/>
    </source>
</evidence>
<dbReference type="EMBL" id="HBUF01078058">
    <property type="protein sequence ID" value="CAG6631824.1"/>
    <property type="molecule type" value="Transcribed_RNA"/>
</dbReference>
<evidence type="ECO:0000256" key="6">
    <source>
        <dbReference type="SAM" id="SignalP"/>
    </source>
</evidence>
<evidence type="ECO:0000256" key="2">
    <source>
        <dbReference type="ARBA" id="ARBA00023157"/>
    </source>
</evidence>
<dbReference type="Pfam" id="PF01186">
    <property type="entry name" value="Lysyl_oxidase"/>
    <property type="match status" value="1"/>
</dbReference>
<dbReference type="PRINTS" id="PR00074">
    <property type="entry name" value="LYSYLOXIDASE"/>
</dbReference>
<feature type="compositionally biased region" description="Basic and acidic residues" evidence="5">
    <location>
        <begin position="163"/>
        <end position="172"/>
    </location>
</feature>